<dbReference type="RefSeq" id="WP_345245347.1">
    <property type="nucleotide sequence ID" value="NZ_BAABFO010000001.1"/>
</dbReference>
<comment type="caution">
    <text evidence="1">The sequence shown here is derived from an EMBL/GenBank/DDBJ whole genome shotgun (WGS) entry which is preliminary data.</text>
</comment>
<proteinExistence type="predicted"/>
<gene>
    <name evidence="1" type="ORF">GCM10023144_01690</name>
</gene>
<evidence type="ECO:0000313" key="1">
    <source>
        <dbReference type="EMBL" id="GAA4322032.1"/>
    </source>
</evidence>
<sequence>MLINGKEWRLVPTSPTPEWVAAIERQDGVRVGTIGHIIEDVLAAAPTPPAPASGQAPAASPDFPHYEMAFICRVLESDHPEKADLDTALGMARNVRVALLKERATQAPQEEPTNDQIDKAILKAAILDLAAIAEHLGIDPNEGGAVPIIEAIDELRRERNEWVDVGYAAQVPAADGDALDAARYRWLRDREIPEWLDLWHQNPDRIDAAIDAAMQSNTGSDHAA</sequence>
<evidence type="ECO:0000313" key="2">
    <source>
        <dbReference type="Proteomes" id="UP001501671"/>
    </source>
</evidence>
<protein>
    <submittedName>
        <fullName evidence="1">Uncharacterized protein</fullName>
    </submittedName>
</protein>
<accession>A0ABP8GCV5</accession>
<dbReference type="Proteomes" id="UP001501671">
    <property type="component" value="Unassembled WGS sequence"/>
</dbReference>
<dbReference type="EMBL" id="BAABFO010000001">
    <property type="protein sequence ID" value="GAA4322032.1"/>
    <property type="molecule type" value="Genomic_DNA"/>
</dbReference>
<reference evidence="2" key="1">
    <citation type="journal article" date="2019" name="Int. J. Syst. Evol. Microbiol.">
        <title>The Global Catalogue of Microorganisms (GCM) 10K type strain sequencing project: providing services to taxonomists for standard genome sequencing and annotation.</title>
        <authorList>
            <consortium name="The Broad Institute Genomics Platform"/>
            <consortium name="The Broad Institute Genome Sequencing Center for Infectious Disease"/>
            <person name="Wu L."/>
            <person name="Ma J."/>
        </authorList>
    </citation>
    <scope>NUCLEOTIDE SEQUENCE [LARGE SCALE GENOMIC DNA]</scope>
    <source>
        <strain evidence="2">JCM 17666</strain>
    </source>
</reference>
<organism evidence="1 2">
    <name type="scientific">Pigmentiphaga soli</name>
    <dbReference type="NCBI Taxonomy" id="1007095"/>
    <lineage>
        <taxon>Bacteria</taxon>
        <taxon>Pseudomonadati</taxon>
        <taxon>Pseudomonadota</taxon>
        <taxon>Betaproteobacteria</taxon>
        <taxon>Burkholderiales</taxon>
        <taxon>Alcaligenaceae</taxon>
        <taxon>Pigmentiphaga</taxon>
    </lineage>
</organism>
<name>A0ABP8GCV5_9BURK</name>
<keyword evidence="2" id="KW-1185">Reference proteome</keyword>